<dbReference type="FunFam" id="3.40.50.300:FF:002053">
    <property type="entry name" value="ABC transporter ATP-binding protein"/>
    <property type="match status" value="1"/>
</dbReference>
<keyword evidence="1" id="KW-0472">Membrane</keyword>
<dbReference type="InterPro" id="IPR017871">
    <property type="entry name" value="ABC_transporter-like_CS"/>
</dbReference>
<dbReference type="RefSeq" id="WP_136350332.1">
    <property type="nucleotide sequence ID" value="NZ_SSOC01000011.1"/>
</dbReference>
<dbReference type="InterPro" id="IPR050611">
    <property type="entry name" value="ABCF"/>
</dbReference>
<evidence type="ECO:0000256" key="7">
    <source>
        <dbReference type="SAM" id="Coils"/>
    </source>
</evidence>
<dbReference type="EMBL" id="SSOC01000011">
    <property type="protein sequence ID" value="THF60769.1"/>
    <property type="molecule type" value="Genomic_DNA"/>
</dbReference>
<dbReference type="InterPro" id="IPR003439">
    <property type="entry name" value="ABC_transporter-like_ATP-bd"/>
</dbReference>
<keyword evidence="3" id="KW-0547">Nucleotide-binding</keyword>
<dbReference type="InterPro" id="IPR032524">
    <property type="entry name" value="ABC_tran_C"/>
</dbReference>
<organism evidence="9 10">
    <name type="scientific">Pseudothauera nasutitermitis</name>
    <dbReference type="NCBI Taxonomy" id="2565930"/>
    <lineage>
        <taxon>Bacteria</taxon>
        <taxon>Pseudomonadati</taxon>
        <taxon>Pseudomonadota</taxon>
        <taxon>Betaproteobacteria</taxon>
        <taxon>Rhodocyclales</taxon>
        <taxon>Zoogloeaceae</taxon>
        <taxon>Pseudothauera</taxon>
    </lineage>
</organism>
<feature type="coiled-coil region" evidence="7">
    <location>
        <begin position="612"/>
        <end position="646"/>
    </location>
</feature>
<comment type="caution">
    <text evidence="9">The sequence shown here is derived from an EMBL/GenBank/DDBJ whole genome shotgun (WGS) entry which is preliminary data.</text>
</comment>
<dbReference type="SMART" id="SM00382">
    <property type="entry name" value="AAA"/>
    <property type="match status" value="2"/>
</dbReference>
<evidence type="ECO:0000256" key="6">
    <source>
        <dbReference type="ARBA" id="ARBA00069073"/>
    </source>
</evidence>
<keyword evidence="4 9" id="KW-0067">ATP-binding</keyword>
<dbReference type="PANTHER" id="PTHR19211">
    <property type="entry name" value="ATP-BINDING TRANSPORT PROTEIN-RELATED"/>
    <property type="match status" value="1"/>
</dbReference>
<dbReference type="SUPFAM" id="SSF52540">
    <property type="entry name" value="P-loop containing nucleoside triphosphate hydrolases"/>
    <property type="match status" value="2"/>
</dbReference>
<dbReference type="Gene3D" id="3.40.50.300">
    <property type="entry name" value="P-loop containing nucleotide triphosphate hydrolases"/>
    <property type="match status" value="2"/>
</dbReference>
<evidence type="ECO:0000256" key="1">
    <source>
        <dbReference type="ARBA" id="ARBA00022475"/>
    </source>
</evidence>
<dbReference type="GO" id="GO:0003677">
    <property type="term" value="F:DNA binding"/>
    <property type="evidence" value="ECO:0007669"/>
    <property type="project" value="InterPro"/>
</dbReference>
<keyword evidence="10" id="KW-1185">Reference proteome</keyword>
<reference evidence="9 10" key="1">
    <citation type="submission" date="2019-04" db="EMBL/GenBank/DDBJ databases">
        <title>Azoarcus nasutitermitis sp. nov. isolated from termite nest.</title>
        <authorList>
            <person name="Lin S.-Y."/>
            <person name="Hameed A."/>
            <person name="Hsu Y.-H."/>
            <person name="Young C.-C."/>
        </authorList>
    </citation>
    <scope>NUCLEOTIDE SEQUENCE [LARGE SCALE GENOMIC DNA]</scope>
    <source>
        <strain evidence="9 10">CC-YHH838</strain>
    </source>
</reference>
<evidence type="ECO:0000256" key="2">
    <source>
        <dbReference type="ARBA" id="ARBA00022737"/>
    </source>
</evidence>
<evidence type="ECO:0000259" key="8">
    <source>
        <dbReference type="PROSITE" id="PS50893"/>
    </source>
</evidence>
<dbReference type="GO" id="GO:0016887">
    <property type="term" value="F:ATP hydrolysis activity"/>
    <property type="evidence" value="ECO:0007669"/>
    <property type="project" value="InterPro"/>
</dbReference>
<name>A0A4S4AMG4_9RHOO</name>
<dbReference type="Pfam" id="PF00005">
    <property type="entry name" value="ABC_tran"/>
    <property type="match status" value="2"/>
</dbReference>
<evidence type="ECO:0000256" key="5">
    <source>
        <dbReference type="ARBA" id="ARBA00061571"/>
    </source>
</evidence>
<keyword evidence="2" id="KW-0677">Repeat</keyword>
<evidence type="ECO:0000313" key="9">
    <source>
        <dbReference type="EMBL" id="THF60769.1"/>
    </source>
</evidence>
<accession>A0A4S4AMG4</accession>
<dbReference type="PANTHER" id="PTHR19211:SF14">
    <property type="entry name" value="ATP-BINDING CASSETTE SUB-FAMILY F MEMBER 1"/>
    <property type="match status" value="1"/>
</dbReference>
<dbReference type="Pfam" id="PF16326">
    <property type="entry name" value="ABC_tran_CTD"/>
    <property type="match status" value="1"/>
</dbReference>
<evidence type="ECO:0000313" key="10">
    <source>
        <dbReference type="Proteomes" id="UP000308430"/>
    </source>
</evidence>
<proteinExistence type="inferred from homology"/>
<dbReference type="GO" id="GO:0005524">
    <property type="term" value="F:ATP binding"/>
    <property type="evidence" value="ECO:0007669"/>
    <property type="project" value="UniProtKB-KW"/>
</dbReference>
<feature type="domain" description="ABC transporter" evidence="8">
    <location>
        <begin position="315"/>
        <end position="537"/>
    </location>
</feature>
<keyword evidence="7" id="KW-0175">Coiled coil</keyword>
<dbReference type="PROSITE" id="PS00211">
    <property type="entry name" value="ABC_TRANSPORTER_1"/>
    <property type="match status" value="2"/>
</dbReference>
<comment type="similarity">
    <text evidence="5">Belongs to the ABC transporter superfamily. ABCF family. YheS subfamily.</text>
</comment>
<sequence>MIQFRNLSLARGARLLIEGASLQIHPGWRVGLTGANGSGKSSLFALLRGELHAERGDLELPAAWVIAQVAQETPALPRPALEYVLDGDAELRRIEDELAMLEARHDPAEGGRIGELHARLGEIGGYGARARAAALLDGLGFVPTDLERPVADFSGGWRMRLNLAQALMCRSDLLLLDEPTNHLDLDAVIWLEQWLRDYRGTLLLISHDREFLDACVSHIAHLEGGRLTLYSGAYSDFERQRAERLAQQQALHDKQQREIAHIEDYIRRFRAKATKARQAQSRIKALERMERIAAAHVDTPFGFSFRDAPPAPDPLLTIEEGRVGYGAATILDGLKLTLRPGERIGLLGRNGAGKSTLIKLLAGGLTLADGRRMDGKGLATGYFAQHQLETLRPDESPLQHMQRLDPAAREQDLRDYLGGFDFRGDGVGGTATPATAPCASFSGGEKSRLALALLIWRRPNLLLLDEPTNHLDLEMRHALTLALQDYQGGMVLVSHDRALLAATCDRFLLVDGGKVLPFDGDLDDYRDWLAARRAQAAAAAQCPDRAADKAARKADRAQAAADRQVRLAARRPLVKESEQIDRKLAGWHSEKQLLDARMADPAFYANPDLAQLETLTRRQTELTGLIEEAELRWLELAEALEALEALMVGEE</sequence>
<evidence type="ECO:0000256" key="4">
    <source>
        <dbReference type="ARBA" id="ARBA00022840"/>
    </source>
</evidence>
<dbReference type="FunFam" id="3.40.50.300:FF:000011">
    <property type="entry name" value="Putative ABC transporter ATP-binding component"/>
    <property type="match status" value="1"/>
</dbReference>
<evidence type="ECO:0000256" key="3">
    <source>
        <dbReference type="ARBA" id="ARBA00022741"/>
    </source>
</evidence>
<dbReference type="OrthoDB" id="9762051at2"/>
<dbReference type="InterPro" id="IPR037118">
    <property type="entry name" value="Val-tRNA_synth_C_sf"/>
</dbReference>
<keyword evidence="1" id="KW-1003">Cell membrane</keyword>
<dbReference type="Gene3D" id="1.10.287.380">
    <property type="entry name" value="Valyl-tRNA synthetase, C-terminal domain"/>
    <property type="match status" value="1"/>
</dbReference>
<protein>
    <recommendedName>
        <fullName evidence="6">Probable ATP-binding protein YheS</fullName>
    </recommendedName>
</protein>
<dbReference type="Pfam" id="PF12848">
    <property type="entry name" value="ABC_tran_Xtn"/>
    <property type="match status" value="1"/>
</dbReference>
<gene>
    <name evidence="9" type="ORF">E6C76_21555</name>
</gene>
<dbReference type="CDD" id="cd03221">
    <property type="entry name" value="ABCF_EF-3"/>
    <property type="match status" value="2"/>
</dbReference>
<feature type="domain" description="ABC transporter" evidence="8">
    <location>
        <begin position="2"/>
        <end position="249"/>
    </location>
</feature>
<dbReference type="Proteomes" id="UP000308430">
    <property type="component" value="Unassembled WGS sequence"/>
</dbReference>
<dbReference type="InterPro" id="IPR027417">
    <property type="entry name" value="P-loop_NTPase"/>
</dbReference>
<dbReference type="InterPro" id="IPR003593">
    <property type="entry name" value="AAA+_ATPase"/>
</dbReference>
<dbReference type="PROSITE" id="PS50893">
    <property type="entry name" value="ABC_TRANSPORTER_2"/>
    <property type="match status" value="2"/>
</dbReference>
<dbReference type="InterPro" id="IPR032781">
    <property type="entry name" value="ABC_tran_Xtn"/>
</dbReference>
<dbReference type="AlphaFoldDB" id="A0A4S4AMG4"/>